<evidence type="ECO:0000256" key="2">
    <source>
        <dbReference type="ARBA" id="ARBA00022801"/>
    </source>
</evidence>
<name>A0A914DEW5_9BILA</name>
<dbReference type="GO" id="GO:0005737">
    <property type="term" value="C:cytoplasm"/>
    <property type="evidence" value="ECO:0007669"/>
    <property type="project" value="TreeGrafter"/>
</dbReference>
<dbReference type="GO" id="GO:0009311">
    <property type="term" value="P:oligosaccharide metabolic process"/>
    <property type="evidence" value="ECO:0007669"/>
    <property type="project" value="TreeGrafter"/>
</dbReference>
<keyword evidence="4" id="KW-1015">Disulfide bond</keyword>
<comment type="subunit">
    <text evidence="4">Homodimer.</text>
</comment>
<sequence>MGWMSTMPPAHCNIDCKNDPDNCMSETFYKKIADILGYPRMAQALNKTGRPIVFGTEWAAKLAEAPWLINYTLLVNNCNVDRIFEDIKTNWFQIMLTIDWMILNQDQYIKVNGPGYWNDPDTFQAGFAQITLDQARAQMSIWSIWSVPLVMSADLRNLSAGSFEILTNKNVIAVDQDPLGIMGRMIKEPRMTIKPII</sequence>
<dbReference type="PANTHER" id="PTHR11452:SF83">
    <property type="entry name" value="ALPHA-GALACTOSIDASE"/>
    <property type="match status" value="1"/>
</dbReference>
<dbReference type="GO" id="GO:0016139">
    <property type="term" value="P:glycoside catabolic process"/>
    <property type="evidence" value="ECO:0007669"/>
    <property type="project" value="TreeGrafter"/>
</dbReference>
<dbReference type="EC" id="3.2.1.-" evidence="4"/>
<dbReference type="AlphaFoldDB" id="A0A914DEW5"/>
<dbReference type="InterPro" id="IPR017853">
    <property type="entry name" value="GH"/>
</dbReference>
<comment type="similarity">
    <text evidence="1 4">Belongs to the glycosyl hydrolase 27 family.</text>
</comment>
<keyword evidence="2 4" id="KW-0378">Hydrolase</keyword>
<dbReference type="Proteomes" id="UP000887540">
    <property type="component" value="Unplaced"/>
</dbReference>
<evidence type="ECO:0000313" key="6">
    <source>
        <dbReference type="WBParaSite" id="ACRNAN_scaffold2416.g24352.t1"/>
    </source>
</evidence>
<proteinExistence type="inferred from homology"/>
<keyword evidence="5" id="KW-1185">Reference proteome</keyword>
<evidence type="ECO:0000256" key="3">
    <source>
        <dbReference type="ARBA" id="ARBA00023295"/>
    </source>
</evidence>
<dbReference type="GO" id="GO:0004557">
    <property type="term" value="F:alpha-galactosidase activity"/>
    <property type="evidence" value="ECO:0007669"/>
    <property type="project" value="TreeGrafter"/>
</dbReference>
<evidence type="ECO:0000256" key="4">
    <source>
        <dbReference type="RuleBase" id="RU361168"/>
    </source>
</evidence>
<evidence type="ECO:0000256" key="1">
    <source>
        <dbReference type="ARBA" id="ARBA00009743"/>
    </source>
</evidence>
<dbReference type="WBParaSite" id="ACRNAN_scaffold2416.g24352.t1">
    <property type="protein sequence ID" value="ACRNAN_scaffold2416.g24352.t1"/>
    <property type="gene ID" value="ACRNAN_scaffold2416.g24352"/>
</dbReference>
<reference evidence="6" key="1">
    <citation type="submission" date="2022-11" db="UniProtKB">
        <authorList>
            <consortium name="WormBaseParasite"/>
        </authorList>
    </citation>
    <scope>IDENTIFICATION</scope>
</reference>
<dbReference type="SUPFAM" id="SSF51445">
    <property type="entry name" value="(Trans)glycosidases"/>
    <property type="match status" value="1"/>
</dbReference>
<dbReference type="Gene3D" id="3.20.20.70">
    <property type="entry name" value="Aldolase class I"/>
    <property type="match status" value="1"/>
</dbReference>
<dbReference type="InterPro" id="IPR002241">
    <property type="entry name" value="Glyco_hydro_27"/>
</dbReference>
<evidence type="ECO:0000313" key="5">
    <source>
        <dbReference type="Proteomes" id="UP000887540"/>
    </source>
</evidence>
<dbReference type="InterPro" id="IPR013785">
    <property type="entry name" value="Aldolase_TIM"/>
</dbReference>
<keyword evidence="3 4" id="KW-0326">Glycosidase</keyword>
<organism evidence="5 6">
    <name type="scientific">Acrobeloides nanus</name>
    <dbReference type="NCBI Taxonomy" id="290746"/>
    <lineage>
        <taxon>Eukaryota</taxon>
        <taxon>Metazoa</taxon>
        <taxon>Ecdysozoa</taxon>
        <taxon>Nematoda</taxon>
        <taxon>Chromadorea</taxon>
        <taxon>Rhabditida</taxon>
        <taxon>Tylenchina</taxon>
        <taxon>Cephalobomorpha</taxon>
        <taxon>Cephaloboidea</taxon>
        <taxon>Cephalobidae</taxon>
        <taxon>Acrobeloides</taxon>
    </lineage>
</organism>
<protein>
    <recommendedName>
        <fullName evidence="4">Alpha-galactosidase</fullName>
        <ecNumber evidence="4">3.2.1.-</ecNumber>
    </recommendedName>
</protein>
<dbReference type="PRINTS" id="PR00740">
    <property type="entry name" value="GLHYDRLASE27"/>
</dbReference>
<dbReference type="Pfam" id="PF16499">
    <property type="entry name" value="Melibiase_2"/>
    <property type="match status" value="2"/>
</dbReference>
<dbReference type="PANTHER" id="PTHR11452">
    <property type="entry name" value="ALPHA-GALACTOSIDASE/ALPHA-N-ACETYLGALACTOSAMINIDASE"/>
    <property type="match status" value="1"/>
</dbReference>
<accession>A0A914DEW5</accession>